<dbReference type="EMBL" id="JACGCI010000013">
    <property type="protein sequence ID" value="KAF6760099.1"/>
    <property type="molecule type" value="Genomic_DNA"/>
</dbReference>
<keyword evidence="1" id="KW-0812">Transmembrane</keyword>
<feature type="transmembrane region" description="Helical" evidence="1">
    <location>
        <begin position="49"/>
        <end position="74"/>
    </location>
</feature>
<proteinExistence type="predicted"/>
<organism evidence="2 3">
    <name type="scientific">Ephemerocybe angulata</name>
    <dbReference type="NCBI Taxonomy" id="980116"/>
    <lineage>
        <taxon>Eukaryota</taxon>
        <taxon>Fungi</taxon>
        <taxon>Dikarya</taxon>
        <taxon>Basidiomycota</taxon>
        <taxon>Agaricomycotina</taxon>
        <taxon>Agaricomycetes</taxon>
        <taxon>Agaricomycetidae</taxon>
        <taxon>Agaricales</taxon>
        <taxon>Agaricineae</taxon>
        <taxon>Psathyrellaceae</taxon>
        <taxon>Ephemerocybe</taxon>
    </lineage>
</organism>
<feature type="transmembrane region" description="Helical" evidence="1">
    <location>
        <begin position="165"/>
        <end position="187"/>
    </location>
</feature>
<protein>
    <submittedName>
        <fullName evidence="2">Uncharacterized protein</fullName>
    </submittedName>
</protein>
<gene>
    <name evidence="2" type="ORF">DFP72DRAFT_96172</name>
</gene>
<feature type="transmembrane region" description="Helical" evidence="1">
    <location>
        <begin position="118"/>
        <end position="139"/>
    </location>
</feature>
<keyword evidence="3" id="KW-1185">Reference proteome</keyword>
<feature type="transmembrane region" description="Helical" evidence="1">
    <location>
        <begin position="6"/>
        <end position="28"/>
    </location>
</feature>
<dbReference type="OrthoDB" id="3346251at2759"/>
<dbReference type="AlphaFoldDB" id="A0A8H6MBR9"/>
<evidence type="ECO:0000256" key="1">
    <source>
        <dbReference type="SAM" id="Phobius"/>
    </source>
</evidence>
<keyword evidence="1" id="KW-1133">Transmembrane helix</keyword>
<keyword evidence="1" id="KW-0472">Membrane</keyword>
<reference evidence="2 3" key="1">
    <citation type="submission" date="2020-07" db="EMBL/GenBank/DDBJ databases">
        <title>Comparative genomics of pyrophilous fungi reveals a link between fire events and developmental genes.</title>
        <authorList>
            <consortium name="DOE Joint Genome Institute"/>
            <person name="Steindorff A.S."/>
            <person name="Carver A."/>
            <person name="Calhoun S."/>
            <person name="Stillman K."/>
            <person name="Liu H."/>
            <person name="Lipzen A."/>
            <person name="Pangilinan J."/>
            <person name="Labutti K."/>
            <person name="Bruns T.D."/>
            <person name="Grigoriev I.V."/>
        </authorList>
    </citation>
    <scope>NUCLEOTIDE SEQUENCE [LARGE SCALE GENOMIC DNA]</scope>
    <source>
        <strain evidence="2 3">CBS 144469</strain>
    </source>
</reference>
<name>A0A8H6MBR9_9AGAR</name>
<evidence type="ECO:0000313" key="3">
    <source>
        <dbReference type="Proteomes" id="UP000521943"/>
    </source>
</evidence>
<comment type="caution">
    <text evidence="2">The sequence shown here is derived from an EMBL/GenBank/DDBJ whole genome shotgun (WGS) entry which is preliminary data.</text>
</comment>
<accession>A0A8H6MBR9</accession>
<sequence length="211" mass="24272">MAANSDSAFLVAAYMRISSLAIALYDYLETTPTAYKFYKEHWEHRRFSISVLLFILIRFISILTLTISNAGFFYSKFTIESCGRFYLLPPIFKVLQAMVSQAILGVRAFNLSRRSKRVGWVLLGVYFAATVLQWVTTLYQRSPLLDRLPHGNCRAFNEAHQLGAWIFYAISMIYDIGITAISIFYLLKFKLVMKNTVYVNIAGRFFSSDRS</sequence>
<feature type="transmembrane region" description="Helical" evidence="1">
    <location>
        <begin position="86"/>
        <end position="106"/>
    </location>
</feature>
<dbReference type="Proteomes" id="UP000521943">
    <property type="component" value="Unassembled WGS sequence"/>
</dbReference>
<evidence type="ECO:0000313" key="2">
    <source>
        <dbReference type="EMBL" id="KAF6760099.1"/>
    </source>
</evidence>